<accession>W1YIS9</accession>
<gene>
    <name evidence="1" type="ORF">Q604_UNBC03675G0001</name>
</gene>
<organism evidence="1">
    <name type="scientific">human gut metagenome</name>
    <dbReference type="NCBI Taxonomy" id="408170"/>
    <lineage>
        <taxon>unclassified sequences</taxon>
        <taxon>metagenomes</taxon>
        <taxon>organismal metagenomes</taxon>
    </lineage>
</organism>
<sequence length="25" mass="2607">MVELISNGVFLYHGTDIVPADSSAA</sequence>
<protein>
    <submittedName>
        <fullName evidence="1">Uncharacterized protein</fullName>
    </submittedName>
</protein>
<proteinExistence type="predicted"/>
<dbReference type="AlphaFoldDB" id="W1YIS9"/>
<dbReference type="EMBL" id="AZMM01003675">
    <property type="protein sequence ID" value="ETJ42362.1"/>
    <property type="molecule type" value="Genomic_DNA"/>
</dbReference>
<comment type="caution">
    <text evidence="1">The sequence shown here is derived from an EMBL/GenBank/DDBJ whole genome shotgun (WGS) entry which is preliminary data.</text>
</comment>
<reference evidence="1" key="1">
    <citation type="submission" date="2013-12" db="EMBL/GenBank/DDBJ databases">
        <title>A Varibaculum cambriense genome reconstructed from a premature infant gut community with otherwise low bacterial novelty that shifts toward anaerobic metabolism during the third week of life.</title>
        <authorList>
            <person name="Brown C.T."/>
            <person name="Sharon I."/>
            <person name="Thomas B.C."/>
            <person name="Castelle C.J."/>
            <person name="Morowitz M.J."/>
            <person name="Banfield J.F."/>
        </authorList>
    </citation>
    <scope>NUCLEOTIDE SEQUENCE</scope>
</reference>
<name>W1YIS9_9ZZZZ</name>
<evidence type="ECO:0000313" key="1">
    <source>
        <dbReference type="EMBL" id="ETJ42362.1"/>
    </source>
</evidence>
<feature type="non-terminal residue" evidence="1">
    <location>
        <position position="25"/>
    </location>
</feature>